<feature type="compositionally biased region" description="Basic and acidic residues" evidence="1">
    <location>
        <begin position="12"/>
        <end position="38"/>
    </location>
</feature>
<feature type="region of interest" description="Disordered" evidence="1">
    <location>
        <begin position="1"/>
        <end position="38"/>
    </location>
</feature>
<dbReference type="VEuPathDB" id="FungiDB:RhiirFUN_008799"/>
<sequence>MSRSYSQAARKALSEKELEKEEREKERKKEREKEREEERKKELYSKGCVAQCINFVVGEASKEVNDLDVQEKFSRNLATILARDKEVVAVWLRILQDRCEIYFSKNSCWLDKDNEYIENITNYLKNISKNTPAKSEDNESDFIVAVAYYCYTKLKYRLNKLKGDLRFCGNNEYVKYFINLLSNKENNKNPMMISKVCSKVYMDVKNEPDVPTKFLEHLKKAGSYMVSVRGILRCAYNAQYKSLFSNVRIIKVDPVIINKQPIYSWKNIIKRFIDEDKYNRFMDRCSENPEVMERINKVYTVYTNNATREQPLDGIDVIQCDTYLHAELGILALIINKKINSRVFIAVSKSCCYLCGLYLDFVIEQGYNITIYGKHMKLYSRWIFPHVDNNDFNARSLKFLIENLNRIIEKNLNKPIKSLPAGPDRTWKTSNRGYRQT</sequence>
<protein>
    <submittedName>
        <fullName evidence="2">Uncharacterized protein</fullName>
    </submittedName>
</protein>
<evidence type="ECO:0000313" key="2">
    <source>
        <dbReference type="EMBL" id="PKY55327.1"/>
    </source>
</evidence>
<proteinExistence type="predicted"/>
<organism evidence="2 3">
    <name type="scientific">Rhizophagus irregularis</name>
    <dbReference type="NCBI Taxonomy" id="588596"/>
    <lineage>
        <taxon>Eukaryota</taxon>
        <taxon>Fungi</taxon>
        <taxon>Fungi incertae sedis</taxon>
        <taxon>Mucoromycota</taxon>
        <taxon>Glomeromycotina</taxon>
        <taxon>Glomeromycetes</taxon>
        <taxon>Glomerales</taxon>
        <taxon>Glomeraceae</taxon>
        <taxon>Rhizophagus</taxon>
    </lineage>
</organism>
<dbReference type="AlphaFoldDB" id="A0A2I1H8X6"/>
<reference evidence="2 3" key="1">
    <citation type="submission" date="2015-10" db="EMBL/GenBank/DDBJ databases">
        <title>Genome analyses suggest a sexual origin of heterokaryosis in a supposedly ancient asexual fungus.</title>
        <authorList>
            <person name="Ropars J."/>
            <person name="Sedzielewska K."/>
            <person name="Noel J."/>
            <person name="Charron P."/>
            <person name="Farinelli L."/>
            <person name="Marton T."/>
            <person name="Kruger M."/>
            <person name="Pelin A."/>
            <person name="Brachmann A."/>
            <person name="Corradi N."/>
        </authorList>
    </citation>
    <scope>NUCLEOTIDE SEQUENCE [LARGE SCALE GENOMIC DNA]</scope>
    <source>
        <strain evidence="2 3">A4</strain>
    </source>
</reference>
<name>A0A2I1H8X6_9GLOM</name>
<dbReference type="EMBL" id="LLXI01001826">
    <property type="protein sequence ID" value="PKY55327.1"/>
    <property type="molecule type" value="Genomic_DNA"/>
</dbReference>
<dbReference type="Pfam" id="PF14441">
    <property type="entry name" value="OTT_1508_deam"/>
    <property type="match status" value="1"/>
</dbReference>
<evidence type="ECO:0000313" key="3">
    <source>
        <dbReference type="Proteomes" id="UP000234323"/>
    </source>
</evidence>
<comment type="caution">
    <text evidence="2">The sequence shown here is derived from an EMBL/GenBank/DDBJ whole genome shotgun (WGS) entry which is preliminary data.</text>
</comment>
<gene>
    <name evidence="2" type="ORF">RhiirA4_548683</name>
</gene>
<accession>A0A2I1H8X6</accession>
<dbReference type="InterPro" id="IPR027796">
    <property type="entry name" value="OTT_1508_deam-like"/>
</dbReference>
<keyword evidence="3" id="KW-1185">Reference proteome</keyword>
<dbReference type="VEuPathDB" id="FungiDB:RhiirA1_477346"/>
<evidence type="ECO:0000256" key="1">
    <source>
        <dbReference type="SAM" id="MobiDB-lite"/>
    </source>
</evidence>
<dbReference type="Proteomes" id="UP000234323">
    <property type="component" value="Unassembled WGS sequence"/>
</dbReference>